<reference evidence="2" key="1">
    <citation type="journal article" date="2021" name="bioRxiv">
        <title>Whole Genome Assembly and Annotation of Northern Wild Rice, Zizania palustris L., Supports a Whole Genome Duplication in the Zizania Genus.</title>
        <authorList>
            <person name="Haas M."/>
            <person name="Kono T."/>
            <person name="Macchietto M."/>
            <person name="Millas R."/>
            <person name="McGilp L."/>
            <person name="Shao M."/>
            <person name="Duquette J."/>
            <person name="Hirsch C.N."/>
            <person name="Kimball J."/>
        </authorList>
    </citation>
    <scope>NUCLEOTIDE SEQUENCE</scope>
    <source>
        <tissue evidence="2">Fresh leaf tissue</tissue>
    </source>
</reference>
<feature type="region of interest" description="Disordered" evidence="1">
    <location>
        <begin position="19"/>
        <end position="40"/>
    </location>
</feature>
<accession>A0A8J5WYH1</accession>
<sequence length="71" mass="8097">MPPAAACVCRFGRLPELERGPAVSPPAAAPHRPSFRRRRRLPHPGPEWDEYEMDVEEIAFVPEKEHRVAKV</sequence>
<gene>
    <name evidence="2" type="ORF">GUJ93_ZPchr0013g37243</name>
</gene>
<proteinExistence type="predicted"/>
<evidence type="ECO:0000313" key="3">
    <source>
        <dbReference type="Proteomes" id="UP000729402"/>
    </source>
</evidence>
<dbReference type="EMBL" id="JAAALK010000079">
    <property type="protein sequence ID" value="KAG8097869.1"/>
    <property type="molecule type" value="Genomic_DNA"/>
</dbReference>
<protein>
    <submittedName>
        <fullName evidence="2">Uncharacterized protein</fullName>
    </submittedName>
</protein>
<name>A0A8J5WYH1_ZIZPA</name>
<reference evidence="2" key="2">
    <citation type="submission" date="2021-02" db="EMBL/GenBank/DDBJ databases">
        <authorList>
            <person name="Kimball J.A."/>
            <person name="Haas M.W."/>
            <person name="Macchietto M."/>
            <person name="Kono T."/>
            <person name="Duquette J."/>
            <person name="Shao M."/>
        </authorList>
    </citation>
    <scope>NUCLEOTIDE SEQUENCE</scope>
    <source>
        <tissue evidence="2">Fresh leaf tissue</tissue>
    </source>
</reference>
<organism evidence="2 3">
    <name type="scientific">Zizania palustris</name>
    <name type="common">Northern wild rice</name>
    <dbReference type="NCBI Taxonomy" id="103762"/>
    <lineage>
        <taxon>Eukaryota</taxon>
        <taxon>Viridiplantae</taxon>
        <taxon>Streptophyta</taxon>
        <taxon>Embryophyta</taxon>
        <taxon>Tracheophyta</taxon>
        <taxon>Spermatophyta</taxon>
        <taxon>Magnoliopsida</taxon>
        <taxon>Liliopsida</taxon>
        <taxon>Poales</taxon>
        <taxon>Poaceae</taxon>
        <taxon>BOP clade</taxon>
        <taxon>Oryzoideae</taxon>
        <taxon>Oryzeae</taxon>
        <taxon>Zizaniinae</taxon>
        <taxon>Zizania</taxon>
    </lineage>
</organism>
<comment type="caution">
    <text evidence="2">The sequence shown here is derived from an EMBL/GenBank/DDBJ whole genome shotgun (WGS) entry which is preliminary data.</text>
</comment>
<evidence type="ECO:0000313" key="2">
    <source>
        <dbReference type="EMBL" id="KAG8097869.1"/>
    </source>
</evidence>
<keyword evidence="3" id="KW-1185">Reference proteome</keyword>
<dbReference type="AlphaFoldDB" id="A0A8J5WYH1"/>
<evidence type="ECO:0000256" key="1">
    <source>
        <dbReference type="SAM" id="MobiDB-lite"/>
    </source>
</evidence>
<dbReference type="Proteomes" id="UP000729402">
    <property type="component" value="Unassembled WGS sequence"/>
</dbReference>